<evidence type="ECO:0000256" key="1">
    <source>
        <dbReference type="SAM" id="MobiDB-lite"/>
    </source>
</evidence>
<sequence>MLDNVCLPINLDAFVLNEPVCESGLSRIAPITQPDYVTLRLDNSVIQASFIQQLEVGFSPTDAQKHDVLPHVDLHSTQPAVANSRISTVFSAPLKTLDLKNPNPPAQDTVTLQNSRLGVYLHWSLPRGYRTASSAASGAQNLKSTDNSSANPVFPLVPNRWLVARVMKSYSPSNVPIPVIDAWVIESDRLRKIEDLGKDVDLETDVTPYVAFDGNSSNTNVLHSQAEKYIGYKAPLKGWTEDPTAERVPLTIFNSSNPLFADYTIHNPNVFSMTDNFQYDTGKFLDQATCDYIVVGWHSDAGDCPLGARGIDGDLEDRLQKFLCTISDSASLDTKNNTDKTALLSHGVIYGVNYDSKIKPATPADDYANNFTAAVDMEPVAIGTTPLDAVLTFLEAHKLDVSEEEHLFGAGSSSVANDILSISELLYAASDDYDSRVKASDLILSQNYVSTDGGFTWNYDKRKDSNGPPAAPSTQKNAVTGKSEVDYLNLLVELQNQLDITNRTLAIQRWSLFAQFFNFCSDAHNNVPSNLPPYVSKVQALFNTDVTKPGSIQTLLQTQASLQQQIQQIIGPSPPLVAARKVPKDPFFMRSDPSIVVAGIDSGWPAQFLDRILVRLDSEINATTNAAVTTLLSSFTLPSAAGNIMPTIAKLLNEGSDGTRRTTVGFKTWNGQPFCPVFIEWEAIYYNIDFPNWDLQLSSSPISTINQKQVRYINPSPLSGMDAPKQDTRACSGRILVLPQPTFALAAIVKQVFSTAGQNLPDDLKSVDAQNALLTSIGNLKFISGDLTGFTDSLLTLGTGSHVKPNVREQGQDVQPLQEAIDVTSKIGMVKDHFVQIGSESAKTPFGSLTDFTSSKFQPFKGVQQGQLAITKLTIVDKFGQAVSCPLPKATPRVKPVIPEFIHPCLSNELCPSILPDNTLNTVFSSTDAPTSSGSVLSPFIQITPSINQSTRINTAFVEKAQDPKLWKTCSDWEYPIFGWIIVNYADSALQFFTGDGIFYTSLRFGGPSGIMTAPKWAPFAEPSPGQVASLISDQLTNLIKEMQGGTPSAQAYLLAFWDMINQAIETMPFPPSQYSGFANAIVGKPLALVNAGCSLEMAQSALKAQHTLGLLPGQLGPTEEDAMSSYKFKVKLGDSERPFDGLVCYWDSDNGTTGDTSFDTIYTYFPDKSGKPDPRKMIEPDSFPTLTPYFIDPLTFTQESSVIATQAAKFMVKTMLIDPYTPFHLYTGILPIKSLQLPAWSLDAAMRNMTAFFTLGPILTTIDVPKVYNSKEVLTADSWLTTQDNPTTNPDAYQIKLPIAGGKGMWNWLQPYVDPSPPTTNTDSPRPLYNSLQVGPEDGRLRNDPAPYTMLEGFLQLARPLIKDPSI</sequence>
<proteinExistence type="predicted"/>
<dbReference type="HOGENOM" id="CLU_006454_0_0_1"/>
<dbReference type="STRING" id="913774.A0A0C3GV03"/>
<protein>
    <submittedName>
        <fullName evidence="2">Uncharacterized protein</fullName>
    </submittedName>
</protein>
<dbReference type="Proteomes" id="UP000054321">
    <property type="component" value="Unassembled WGS sequence"/>
</dbReference>
<evidence type="ECO:0000313" key="3">
    <source>
        <dbReference type="Proteomes" id="UP000054321"/>
    </source>
</evidence>
<reference evidence="2 3" key="1">
    <citation type="submission" date="2014-04" db="EMBL/GenBank/DDBJ databases">
        <authorList>
            <consortium name="DOE Joint Genome Institute"/>
            <person name="Kuo A."/>
            <person name="Martino E."/>
            <person name="Perotto S."/>
            <person name="Kohler A."/>
            <person name="Nagy L.G."/>
            <person name="Floudas D."/>
            <person name="Copeland A."/>
            <person name="Barry K.W."/>
            <person name="Cichocki N."/>
            <person name="Veneault-Fourrey C."/>
            <person name="LaButti K."/>
            <person name="Lindquist E.A."/>
            <person name="Lipzen A."/>
            <person name="Lundell T."/>
            <person name="Morin E."/>
            <person name="Murat C."/>
            <person name="Sun H."/>
            <person name="Tunlid A."/>
            <person name="Henrissat B."/>
            <person name="Grigoriev I.V."/>
            <person name="Hibbett D.S."/>
            <person name="Martin F."/>
            <person name="Nordberg H.P."/>
            <person name="Cantor M.N."/>
            <person name="Hua S.X."/>
        </authorList>
    </citation>
    <scope>NUCLEOTIDE SEQUENCE [LARGE SCALE GENOMIC DNA]</scope>
    <source>
        <strain evidence="2 3">Zn</strain>
    </source>
</reference>
<dbReference type="InParanoid" id="A0A0C3GV03"/>
<gene>
    <name evidence="2" type="ORF">OIDMADRAFT_55829</name>
</gene>
<feature type="region of interest" description="Disordered" evidence="1">
    <location>
        <begin position="1315"/>
        <end position="1341"/>
    </location>
</feature>
<keyword evidence="3" id="KW-1185">Reference proteome</keyword>
<reference evidence="3" key="2">
    <citation type="submission" date="2015-01" db="EMBL/GenBank/DDBJ databases">
        <title>Evolutionary Origins and Diversification of the Mycorrhizal Mutualists.</title>
        <authorList>
            <consortium name="DOE Joint Genome Institute"/>
            <consortium name="Mycorrhizal Genomics Consortium"/>
            <person name="Kohler A."/>
            <person name="Kuo A."/>
            <person name="Nagy L.G."/>
            <person name="Floudas D."/>
            <person name="Copeland A."/>
            <person name="Barry K.W."/>
            <person name="Cichocki N."/>
            <person name="Veneault-Fourrey C."/>
            <person name="LaButti K."/>
            <person name="Lindquist E.A."/>
            <person name="Lipzen A."/>
            <person name="Lundell T."/>
            <person name="Morin E."/>
            <person name="Murat C."/>
            <person name="Riley R."/>
            <person name="Ohm R."/>
            <person name="Sun H."/>
            <person name="Tunlid A."/>
            <person name="Henrissat B."/>
            <person name="Grigoriev I.V."/>
            <person name="Hibbett D.S."/>
            <person name="Martin F."/>
        </authorList>
    </citation>
    <scope>NUCLEOTIDE SEQUENCE [LARGE SCALE GENOMIC DNA]</scope>
    <source>
        <strain evidence="3">Zn</strain>
    </source>
</reference>
<accession>A0A0C3GV03</accession>
<organism evidence="2 3">
    <name type="scientific">Oidiodendron maius (strain Zn)</name>
    <dbReference type="NCBI Taxonomy" id="913774"/>
    <lineage>
        <taxon>Eukaryota</taxon>
        <taxon>Fungi</taxon>
        <taxon>Dikarya</taxon>
        <taxon>Ascomycota</taxon>
        <taxon>Pezizomycotina</taxon>
        <taxon>Leotiomycetes</taxon>
        <taxon>Leotiomycetes incertae sedis</taxon>
        <taxon>Myxotrichaceae</taxon>
        <taxon>Oidiodendron</taxon>
    </lineage>
</organism>
<evidence type="ECO:0000313" key="2">
    <source>
        <dbReference type="EMBL" id="KIM99940.1"/>
    </source>
</evidence>
<dbReference type="OrthoDB" id="2992173at2759"/>
<dbReference type="EMBL" id="KN832878">
    <property type="protein sequence ID" value="KIM99940.1"/>
    <property type="molecule type" value="Genomic_DNA"/>
</dbReference>
<name>A0A0C3GV03_OIDMZ</name>